<gene>
    <name evidence="2" type="ORF">XM47_16780</name>
</gene>
<evidence type="ECO:0000313" key="3">
    <source>
        <dbReference type="Proteomes" id="UP000037600"/>
    </source>
</evidence>
<dbReference type="Proteomes" id="UP000037600">
    <property type="component" value="Unassembled WGS sequence"/>
</dbReference>
<keyword evidence="3" id="KW-1185">Reference proteome</keyword>
<evidence type="ECO:0008006" key="4">
    <source>
        <dbReference type="Google" id="ProtNLM"/>
    </source>
</evidence>
<proteinExistence type="predicted"/>
<keyword evidence="1" id="KW-0732">Signal</keyword>
<dbReference type="STRING" id="1513271.XM47_16780"/>
<feature type="chain" id="PRO_5005298413" description="Lipoprotein" evidence="1">
    <location>
        <begin position="23"/>
        <end position="409"/>
    </location>
</feature>
<feature type="signal peptide" evidence="1">
    <location>
        <begin position="1"/>
        <end position="22"/>
    </location>
</feature>
<accession>A0A0J8GMF5</accession>
<reference evidence="2 3" key="1">
    <citation type="submission" date="2015-04" db="EMBL/GenBank/DDBJ databases">
        <title>Draft Genome Sequence of the Novel Agar-Digesting Marine Bacterium Q1.</title>
        <authorList>
            <person name="Li Y."/>
            <person name="Li D."/>
            <person name="Chen G."/>
            <person name="Du Z."/>
        </authorList>
    </citation>
    <scope>NUCLEOTIDE SEQUENCE [LARGE SCALE GENOMIC DNA]</scope>
    <source>
        <strain evidence="2 3">Q1</strain>
    </source>
</reference>
<protein>
    <recommendedName>
        <fullName evidence="4">Lipoprotein</fullName>
    </recommendedName>
</protein>
<evidence type="ECO:0000256" key="1">
    <source>
        <dbReference type="SAM" id="SignalP"/>
    </source>
</evidence>
<sequence>MMSKFIKLALVTVLFGCITSCATVTETINDTKLAYQKVKNSTKEKLNTITSSKDKLSSEISENSLVRIFSDDASIIENREANFVKWNSGSRHRTDNIYRQYIKKHKLNIAVADLELAQKMEILKLYFYEMLKNQHIQQFKNKHKKVQFDEFLTDSENINAIYDYKMALAESEHNWNINLPGTQKRVAELMLASLFGQPRVKYLSYDPDDEEMYISVRATTNNFKEKIKFEVTKEQARKIRSNLRNLKTAVFFNFDNNALELVAVHFQFGKKTYLTDIVDQAYVRQTNVKFEPVTISLQDEDVRYTEVIKNLIPPNWFYNLSGSNIAYGQGRTKSLAEADANSFAAQSQKILVSGVSQLKQQKQGNHTSTQFEFSTQQKVQEVEVINRKIIKSEKKDGIWFVAVTYQIAK</sequence>
<dbReference type="EMBL" id="LAZL01000035">
    <property type="protein sequence ID" value="KMT63965.1"/>
    <property type="molecule type" value="Genomic_DNA"/>
</dbReference>
<organism evidence="2 3">
    <name type="scientific">Catenovulum maritimum</name>
    <dbReference type="NCBI Taxonomy" id="1513271"/>
    <lineage>
        <taxon>Bacteria</taxon>
        <taxon>Pseudomonadati</taxon>
        <taxon>Pseudomonadota</taxon>
        <taxon>Gammaproteobacteria</taxon>
        <taxon>Alteromonadales</taxon>
        <taxon>Alteromonadaceae</taxon>
        <taxon>Catenovulum</taxon>
    </lineage>
</organism>
<name>A0A0J8GMF5_9ALTE</name>
<dbReference type="RefSeq" id="WP_048695131.1">
    <property type="nucleotide sequence ID" value="NZ_KQ130506.1"/>
</dbReference>
<evidence type="ECO:0000313" key="2">
    <source>
        <dbReference type="EMBL" id="KMT63965.1"/>
    </source>
</evidence>
<comment type="caution">
    <text evidence="2">The sequence shown here is derived from an EMBL/GenBank/DDBJ whole genome shotgun (WGS) entry which is preliminary data.</text>
</comment>
<dbReference type="AlphaFoldDB" id="A0A0J8GMF5"/>
<dbReference type="Gene3D" id="3.10.28.20">
    <property type="entry name" value="Acetamidase/Formamidase-like domains"/>
    <property type="match status" value="1"/>
</dbReference>